<dbReference type="InterPro" id="IPR005486">
    <property type="entry name" value="Glucokinase_regulatory_CS"/>
</dbReference>
<dbReference type="GO" id="GO:0097367">
    <property type="term" value="F:carbohydrate derivative binding"/>
    <property type="evidence" value="ECO:0007669"/>
    <property type="project" value="InterPro"/>
</dbReference>
<evidence type="ECO:0000256" key="6">
    <source>
        <dbReference type="ARBA" id="ARBA00060672"/>
    </source>
</evidence>
<dbReference type="EC" id="4.2.1.126" evidence="8 12"/>
<evidence type="ECO:0000256" key="1">
    <source>
        <dbReference type="ARBA" id="ARBA00011738"/>
    </source>
</evidence>
<dbReference type="UniPathway" id="UPA00342"/>
<comment type="pathway">
    <text evidence="5">Amino-sugar metabolism; 1,6-anhydro-N-acetylmuramate degradation.</text>
</comment>
<dbReference type="InterPro" id="IPR001347">
    <property type="entry name" value="SIS_dom"/>
</dbReference>
<sequence>MSKVDLTNLTTEQRNQNTLGLDTMSVKEALLLMNKEDEKVAEAVKKELTSIEPVIIQTIEAFNEGGRLIYMGAGTSGRLGVLDAAECVPTFGVSPDMVVGLIAGGEKAMTIAVEGAEDSMELGRKDLVDLNLSKHDMVIGIAASGRTPYVIGGLNYAREIGAKTASLSCNKNALISQSADFPIEVSVGPEFLTGSTRLKSGTAQKLVLNMISTISMIGIGKVFNNLMVDVKATNEKLVERAKRIIMQATEVDYETAETYFYEADEDVKLAIVMILTNSSKDDAMDKLTQAKGFIKKTL</sequence>
<comment type="subunit">
    <text evidence="1 12">Homodimer.</text>
</comment>
<dbReference type="Gene3D" id="1.10.8.1080">
    <property type="match status" value="1"/>
</dbReference>
<dbReference type="FunFam" id="1.10.8.1080:FF:000001">
    <property type="entry name" value="N-acetylmuramic acid 6-phosphate etherase"/>
    <property type="match status" value="1"/>
</dbReference>
<comment type="pathway">
    <text evidence="6">Cell wall biogenesis.</text>
</comment>
<comment type="similarity">
    <text evidence="7 12">Belongs to the GCKR-like family. MurNAc-6-P etherase subfamily.</text>
</comment>
<evidence type="ECO:0000313" key="14">
    <source>
        <dbReference type="EMBL" id="RST94587.1"/>
    </source>
</evidence>
<evidence type="ECO:0000256" key="3">
    <source>
        <dbReference type="ARBA" id="ARBA00023277"/>
    </source>
</evidence>
<dbReference type="NCBIfam" id="NF009222">
    <property type="entry name" value="PRK12570.1"/>
    <property type="match status" value="1"/>
</dbReference>
<accession>A0A429ZLJ3</accession>
<feature type="active site" evidence="12">
    <location>
        <position position="117"/>
    </location>
</feature>
<dbReference type="HAMAP" id="MF_00068">
    <property type="entry name" value="MurQ"/>
    <property type="match status" value="1"/>
</dbReference>
<dbReference type="PROSITE" id="PS01272">
    <property type="entry name" value="GCKR"/>
    <property type="match status" value="1"/>
</dbReference>
<dbReference type="GO" id="GO:0016835">
    <property type="term" value="F:carbon-oxygen lyase activity"/>
    <property type="evidence" value="ECO:0007669"/>
    <property type="project" value="UniProtKB-UniRule"/>
</dbReference>
<comment type="catalytic activity">
    <reaction evidence="4 12">
        <text>N-acetyl-D-muramate 6-phosphate + H2O = N-acetyl-D-glucosamine 6-phosphate + (R)-lactate</text>
        <dbReference type="Rhea" id="RHEA:26410"/>
        <dbReference type="ChEBI" id="CHEBI:15377"/>
        <dbReference type="ChEBI" id="CHEBI:16004"/>
        <dbReference type="ChEBI" id="CHEBI:57513"/>
        <dbReference type="ChEBI" id="CHEBI:58722"/>
        <dbReference type="EC" id="4.2.1.126"/>
    </reaction>
</comment>
<name>A0A429ZLJ3_9ENTE</name>
<dbReference type="NCBIfam" id="NF003915">
    <property type="entry name" value="PRK05441.1"/>
    <property type="match status" value="1"/>
</dbReference>
<reference evidence="14 15" key="1">
    <citation type="submission" date="2017-05" db="EMBL/GenBank/DDBJ databases">
        <title>Vagococcus spp. assemblies.</title>
        <authorList>
            <person name="Gulvik C.A."/>
        </authorList>
    </citation>
    <scope>NUCLEOTIDE SEQUENCE [LARGE SCALE GENOMIC DNA]</scope>
    <source>
        <strain evidence="14 15">SS1994</strain>
    </source>
</reference>
<comment type="pathway">
    <text evidence="12">Amino-sugar metabolism; N-acetylmuramate degradation.</text>
</comment>
<feature type="active site" description="Proton donor" evidence="12">
    <location>
        <position position="86"/>
    </location>
</feature>
<feature type="domain" description="SIS" evidence="13">
    <location>
        <begin position="58"/>
        <end position="221"/>
    </location>
</feature>
<evidence type="ECO:0000256" key="8">
    <source>
        <dbReference type="ARBA" id="ARBA00067056"/>
    </source>
</evidence>
<comment type="miscellaneous">
    <text evidence="12">A lyase-type mechanism (elimination/hydration) is suggested for the cleavage of the lactyl ether bond of MurNAc 6-phosphate, with the formation of an alpha,beta-unsaturated aldehyde intermediate with (E)-stereochemistry, followed by the syn addition of water to give product.</text>
</comment>
<evidence type="ECO:0000256" key="5">
    <source>
        <dbReference type="ARBA" id="ARBA00060595"/>
    </source>
</evidence>
<proteinExistence type="inferred from homology"/>
<dbReference type="SUPFAM" id="SSF53697">
    <property type="entry name" value="SIS domain"/>
    <property type="match status" value="1"/>
</dbReference>
<dbReference type="PANTHER" id="PTHR10088">
    <property type="entry name" value="GLUCOKINASE REGULATORY PROTEIN"/>
    <property type="match status" value="1"/>
</dbReference>
<dbReference type="AlphaFoldDB" id="A0A429ZLJ3"/>
<evidence type="ECO:0000256" key="12">
    <source>
        <dbReference type="HAMAP-Rule" id="MF_00068"/>
    </source>
</evidence>
<dbReference type="PANTHER" id="PTHR10088:SF4">
    <property type="entry name" value="GLUCOKINASE REGULATORY PROTEIN"/>
    <property type="match status" value="1"/>
</dbReference>
<keyword evidence="3 12" id="KW-0119">Carbohydrate metabolism</keyword>
<dbReference type="InterPro" id="IPR005488">
    <property type="entry name" value="Etherase_MurQ"/>
</dbReference>
<dbReference type="Proteomes" id="UP000288490">
    <property type="component" value="Unassembled WGS sequence"/>
</dbReference>
<keyword evidence="2 12" id="KW-0456">Lyase</keyword>
<dbReference type="GO" id="GO:0046348">
    <property type="term" value="P:amino sugar catabolic process"/>
    <property type="evidence" value="ECO:0007669"/>
    <property type="project" value="InterPro"/>
</dbReference>
<dbReference type="CDD" id="cd05007">
    <property type="entry name" value="SIS_Etherase"/>
    <property type="match status" value="1"/>
</dbReference>
<organism evidence="14 15">
    <name type="scientific">Vagococcus bubulae</name>
    <dbReference type="NCBI Taxonomy" id="1977868"/>
    <lineage>
        <taxon>Bacteria</taxon>
        <taxon>Bacillati</taxon>
        <taxon>Bacillota</taxon>
        <taxon>Bacilli</taxon>
        <taxon>Lactobacillales</taxon>
        <taxon>Enterococcaceae</taxon>
        <taxon>Vagococcus</taxon>
    </lineage>
</organism>
<dbReference type="InterPro" id="IPR040190">
    <property type="entry name" value="MURQ/GCKR"/>
</dbReference>
<evidence type="ECO:0000313" key="15">
    <source>
        <dbReference type="Proteomes" id="UP000288490"/>
    </source>
</evidence>
<dbReference type="Gene3D" id="3.40.50.10490">
    <property type="entry name" value="Glucose-6-phosphate isomerase like protein, domain 1"/>
    <property type="match status" value="1"/>
</dbReference>
<dbReference type="PROSITE" id="PS51464">
    <property type="entry name" value="SIS"/>
    <property type="match status" value="1"/>
</dbReference>
<dbReference type="FunFam" id="3.40.50.10490:FF:000014">
    <property type="entry name" value="N-acetylmuramic acid 6-phosphate etherase"/>
    <property type="match status" value="1"/>
</dbReference>
<comment type="function">
    <text evidence="12">Specifically catalyzes the cleavage of the D-lactyl ether substituent of MurNAc 6-phosphate, producing GlcNAc 6-phosphate and D-lactate.</text>
</comment>
<evidence type="ECO:0000259" key="13">
    <source>
        <dbReference type="PROSITE" id="PS51464"/>
    </source>
</evidence>
<protein>
    <recommendedName>
        <fullName evidence="9 12">N-acetylmuramic acid 6-phosphate etherase</fullName>
        <shortName evidence="12">MurNAc-6-P etherase</shortName>
        <ecNumber evidence="8 12">4.2.1.126</ecNumber>
    </recommendedName>
    <alternativeName>
        <fullName evidence="11 12">N-acetylmuramic acid 6-phosphate hydrolase</fullName>
    </alternativeName>
    <alternativeName>
        <fullName evidence="10 12">N-acetylmuramic acid 6-phosphate lyase</fullName>
    </alternativeName>
</protein>
<evidence type="ECO:0000256" key="10">
    <source>
        <dbReference type="ARBA" id="ARBA00077905"/>
    </source>
</evidence>
<dbReference type="EMBL" id="NGJT01000007">
    <property type="protein sequence ID" value="RST94587.1"/>
    <property type="molecule type" value="Genomic_DNA"/>
</dbReference>
<evidence type="ECO:0000256" key="2">
    <source>
        <dbReference type="ARBA" id="ARBA00023239"/>
    </source>
</evidence>
<dbReference type="GO" id="GO:0097173">
    <property type="term" value="P:N-acetylmuramic acid catabolic process"/>
    <property type="evidence" value="ECO:0007669"/>
    <property type="project" value="UniProtKB-UniPathway"/>
</dbReference>
<comment type="caution">
    <text evidence="14">The sequence shown here is derived from an EMBL/GenBank/DDBJ whole genome shotgun (WGS) entry which is preliminary data.</text>
</comment>
<dbReference type="NCBIfam" id="TIGR00274">
    <property type="entry name" value="N-acetylmuramic acid 6-phosphate etherase"/>
    <property type="match status" value="1"/>
</dbReference>
<evidence type="ECO:0000256" key="11">
    <source>
        <dbReference type="ARBA" id="ARBA00084049"/>
    </source>
</evidence>
<gene>
    <name evidence="12" type="primary">murQ</name>
    <name evidence="14" type="ORF">CBF36_05105</name>
</gene>
<keyword evidence="15" id="KW-1185">Reference proteome</keyword>
<evidence type="ECO:0000256" key="7">
    <source>
        <dbReference type="ARBA" id="ARBA00061234"/>
    </source>
</evidence>
<dbReference type="InterPro" id="IPR046348">
    <property type="entry name" value="SIS_dom_sf"/>
</dbReference>
<dbReference type="GO" id="GO:0009254">
    <property type="term" value="P:peptidoglycan turnover"/>
    <property type="evidence" value="ECO:0007669"/>
    <property type="project" value="TreeGrafter"/>
</dbReference>
<evidence type="ECO:0000256" key="9">
    <source>
        <dbReference type="ARBA" id="ARBA00070061"/>
    </source>
</evidence>
<dbReference type="Pfam" id="PF22645">
    <property type="entry name" value="GKRP_SIS_N"/>
    <property type="match status" value="1"/>
</dbReference>
<dbReference type="OrthoDB" id="9813395at2"/>
<dbReference type="GO" id="GO:0016803">
    <property type="term" value="F:ether hydrolase activity"/>
    <property type="evidence" value="ECO:0007669"/>
    <property type="project" value="TreeGrafter"/>
</dbReference>
<dbReference type="RefSeq" id="WP_125957196.1">
    <property type="nucleotide sequence ID" value="NZ_JAQEJV010000008.1"/>
</dbReference>
<evidence type="ECO:0000256" key="4">
    <source>
        <dbReference type="ARBA" id="ARBA00051747"/>
    </source>
</evidence>